<dbReference type="AlphaFoldDB" id="A0A078ASE7"/>
<evidence type="ECO:0000313" key="2">
    <source>
        <dbReference type="EMBL" id="CDW84896.1"/>
    </source>
</evidence>
<evidence type="ECO:0000256" key="1">
    <source>
        <dbReference type="SAM" id="MobiDB-lite"/>
    </source>
</evidence>
<feature type="region of interest" description="Disordered" evidence="1">
    <location>
        <begin position="415"/>
        <end position="435"/>
    </location>
</feature>
<keyword evidence="3" id="KW-1185">Reference proteome</keyword>
<feature type="region of interest" description="Disordered" evidence="1">
    <location>
        <begin position="699"/>
        <end position="721"/>
    </location>
</feature>
<feature type="compositionally biased region" description="Polar residues" evidence="1">
    <location>
        <begin position="574"/>
        <end position="586"/>
    </location>
</feature>
<evidence type="ECO:0000313" key="3">
    <source>
        <dbReference type="Proteomes" id="UP000039865"/>
    </source>
</evidence>
<protein>
    <submittedName>
        <fullName evidence="2">Uncharacterized protein</fullName>
    </submittedName>
</protein>
<feature type="compositionally biased region" description="Polar residues" evidence="1">
    <location>
        <begin position="633"/>
        <end position="656"/>
    </location>
</feature>
<dbReference type="InParanoid" id="A0A078ASE7"/>
<feature type="compositionally biased region" description="Polar residues" evidence="1">
    <location>
        <begin position="75"/>
        <end position="91"/>
    </location>
</feature>
<sequence length="781" mass="89939">MNTHNQIDTTTNGNQPDFNLIKPNKYHNQRSQRASNPMNQQLLSQNIDMSMVNRASFALGEINQQFKTLDERQNQRPIPQTKKPQSSQNTQRNLNLVQASNSNIFDARIKVVHQRRSSNNSHQSMGLQIPGKNIQPLNQLSALKDIYTINPLQNPNHSMINDGGEISIIQQDNQTFSRRQRTIDFIDRTQEIRNIQEQIKGEIAASNSNKSYCDLNMTQSNLNQNDDNSISNLSMDQGHIFKTNQKKDPVVDEFIIKKSKLQYIQCGNKKIKVKSIQRYGSGTRRPDLKTGSTGLSKLQSVRSYNDGSKIQITDQLKPVDDDSQLYHNFISDSSILDIDKENTNTLNRHQTFFSGGNPTKDREVILQKVNNARLRKYSRQQNEKSIEQQHQAQNMNNNKQFQQFRKRFALSKNVSSKNMQQLGDNNTNKESQHNKQFNQTKELIFQSKIQSTPYFNRTSQNVSENVANMQITFNSQQFKSINTENETGHEIQPSNTNIFRRSRNSMHIQGTQLSQPQISQNLFNTSNEQDQCHSHQINKKLMKSPIIKIPQCIILKPNQSYQVDQNQPITFRNAEQSTNANSYRQESNQKLDSSNKNQKSKLSSNCPLPKSQLSSSRTLQRQTSYINPADLTNLKSSPPSQSQVEETFAQMESPTTQSKDEFRKFFYYSSENGHKLDIRNLNPDSFRLKDHQILLNTKNSNSDQSQKQSSGQSNKLQQSANSQFQMTADFTQLIADKQYDPNYNDNREDLCSLGIFKQGHENKTSEQKQQLMVTFMNNFYP</sequence>
<accession>A0A078ASE7</accession>
<feature type="compositionally biased region" description="Low complexity" evidence="1">
    <location>
        <begin position="588"/>
        <end position="624"/>
    </location>
</feature>
<organism evidence="2 3">
    <name type="scientific">Stylonychia lemnae</name>
    <name type="common">Ciliate</name>
    <dbReference type="NCBI Taxonomy" id="5949"/>
    <lineage>
        <taxon>Eukaryota</taxon>
        <taxon>Sar</taxon>
        <taxon>Alveolata</taxon>
        <taxon>Ciliophora</taxon>
        <taxon>Intramacronucleata</taxon>
        <taxon>Spirotrichea</taxon>
        <taxon>Stichotrichia</taxon>
        <taxon>Sporadotrichida</taxon>
        <taxon>Oxytrichidae</taxon>
        <taxon>Stylonychinae</taxon>
        <taxon>Stylonychia</taxon>
    </lineage>
</organism>
<gene>
    <name evidence="2" type="primary">Contig10820.g11567</name>
    <name evidence="2" type="ORF">STYLEM_13965</name>
</gene>
<dbReference type="Proteomes" id="UP000039865">
    <property type="component" value="Unassembled WGS sequence"/>
</dbReference>
<proteinExistence type="predicted"/>
<feature type="compositionally biased region" description="Low complexity" evidence="1">
    <location>
        <begin position="699"/>
        <end position="719"/>
    </location>
</feature>
<dbReference type="EMBL" id="CCKQ01013253">
    <property type="protein sequence ID" value="CDW84896.1"/>
    <property type="molecule type" value="Genomic_DNA"/>
</dbReference>
<feature type="region of interest" description="Disordered" evidence="1">
    <location>
        <begin position="574"/>
        <end position="656"/>
    </location>
</feature>
<reference evidence="2 3" key="1">
    <citation type="submission" date="2014-06" db="EMBL/GenBank/DDBJ databases">
        <authorList>
            <person name="Swart Estienne"/>
        </authorList>
    </citation>
    <scope>NUCLEOTIDE SEQUENCE [LARGE SCALE GENOMIC DNA]</scope>
    <source>
        <strain evidence="2 3">130c</strain>
    </source>
</reference>
<name>A0A078ASE7_STYLE</name>
<feature type="region of interest" description="Disordered" evidence="1">
    <location>
        <begin position="71"/>
        <end position="91"/>
    </location>
</feature>